<dbReference type="EMBL" id="SLXH01000015">
    <property type="protein sequence ID" value="TCP16866.1"/>
    <property type="molecule type" value="Genomic_DNA"/>
</dbReference>
<dbReference type="Proteomes" id="UP000295182">
    <property type="component" value="Unassembled WGS sequence"/>
</dbReference>
<comment type="caution">
    <text evidence="2">The sequence shown here is derived from an EMBL/GenBank/DDBJ whole genome shotgun (WGS) entry which is preliminary data.</text>
</comment>
<protein>
    <submittedName>
        <fullName evidence="2">ATP-dependent DNA helicase RecG</fullName>
    </submittedName>
</protein>
<dbReference type="Gene3D" id="3.30.565.60">
    <property type="match status" value="1"/>
</dbReference>
<evidence type="ECO:0000313" key="2">
    <source>
        <dbReference type="EMBL" id="TCP16866.1"/>
    </source>
</evidence>
<proteinExistence type="predicted"/>
<accession>A0A4V6NQB3</accession>
<dbReference type="Pfam" id="PF13749">
    <property type="entry name" value="HATPase_c_4"/>
    <property type="match status" value="1"/>
</dbReference>
<dbReference type="InterPro" id="IPR038475">
    <property type="entry name" value="RecG_C_sf"/>
</dbReference>
<dbReference type="PANTHER" id="PTHR30595:SF6">
    <property type="entry name" value="SCHLAFEN ALBA-2 DOMAIN-CONTAINING PROTEIN"/>
    <property type="match status" value="1"/>
</dbReference>
<dbReference type="RefSeq" id="WP_119014228.1">
    <property type="nucleotide sequence ID" value="NZ_QXNC01000030.1"/>
</dbReference>
<organism evidence="2 3">
    <name type="scientific">Simplicispira metamorpha</name>
    <dbReference type="NCBI Taxonomy" id="80881"/>
    <lineage>
        <taxon>Bacteria</taxon>
        <taxon>Pseudomonadati</taxon>
        <taxon>Pseudomonadota</taxon>
        <taxon>Betaproteobacteria</taxon>
        <taxon>Burkholderiales</taxon>
        <taxon>Comamonadaceae</taxon>
        <taxon>Simplicispira</taxon>
    </lineage>
</organism>
<keyword evidence="3" id="KW-1185">Reference proteome</keyword>
<evidence type="ECO:0000259" key="1">
    <source>
        <dbReference type="Pfam" id="PF04326"/>
    </source>
</evidence>
<dbReference type="InterPro" id="IPR038461">
    <property type="entry name" value="Schlafen_AlbA_2_dom_sf"/>
</dbReference>
<dbReference type="InterPro" id="IPR007421">
    <property type="entry name" value="Schlafen_AlbA_2_dom"/>
</dbReference>
<gene>
    <name evidence="2" type="ORF">EV674_1154</name>
</gene>
<dbReference type="GO" id="GO:0004386">
    <property type="term" value="F:helicase activity"/>
    <property type="evidence" value="ECO:0007669"/>
    <property type="project" value="UniProtKB-KW"/>
</dbReference>
<keyword evidence="2" id="KW-0547">Nucleotide-binding</keyword>
<name>A0A4V6NQB3_9BURK</name>
<dbReference type="AlphaFoldDB" id="A0A4V6NQB3"/>
<keyword evidence="2" id="KW-0347">Helicase</keyword>
<feature type="domain" description="Schlafen AlbA-2" evidence="1">
    <location>
        <begin position="15"/>
        <end position="130"/>
    </location>
</feature>
<reference evidence="2 3" key="1">
    <citation type="submission" date="2019-03" db="EMBL/GenBank/DDBJ databases">
        <title>Genomic Encyclopedia of Type Strains, Phase IV (KMG-IV): sequencing the most valuable type-strain genomes for metagenomic binning, comparative biology and taxonomic classification.</title>
        <authorList>
            <person name="Goeker M."/>
        </authorList>
    </citation>
    <scope>NUCLEOTIDE SEQUENCE [LARGE SCALE GENOMIC DNA]</scope>
    <source>
        <strain evidence="2 3">DSM 1837</strain>
    </source>
</reference>
<evidence type="ECO:0000313" key="3">
    <source>
        <dbReference type="Proteomes" id="UP000295182"/>
    </source>
</evidence>
<dbReference type="PANTHER" id="PTHR30595">
    <property type="entry name" value="GLPR-RELATED TRANSCRIPTIONAL REPRESSOR"/>
    <property type="match status" value="1"/>
</dbReference>
<dbReference type="Pfam" id="PF04326">
    <property type="entry name" value="SLFN_AlbA_2"/>
    <property type="match status" value="1"/>
</dbReference>
<dbReference type="Gene3D" id="3.30.950.30">
    <property type="entry name" value="Schlafen, AAA domain"/>
    <property type="match status" value="1"/>
</dbReference>
<dbReference type="OrthoDB" id="9768354at2"/>
<sequence>MLTPEFVQALLTDLESDCIERTTSTSNTDKFAQAICAFGNDYPGHRQPGYLIVGANDDGTPCGLDVTDELLRNLAAIRADGNVLPPPAMTVEKVVLSTGDVAVVTVQPSTVPPIRYKGRVYIRTGPRKSIANEQEERILSERRASLVTTFDAHPVPEATLTDLTMRLFDEYRMQTVDSDTIAANHRTTEEKLASLRCYDLTAGRPTVAGLLLFGSNARYFLPGAYVQFLKFPGHGMTERPDDESEVSGDLRTVVETMRQKIMAYNPVRSLQGEGFQDRSGADYPEWALRELFHNAIIHRDYQSNTPVRFYWFADRIEIQSAGGLYGEVTPATLTRRNSYRNPVLAEAMKSMNYVNRYGYGIQRAQDLLAANGNPPAEFEIDDKVFLVTIRRRSS</sequence>
<keyword evidence="2" id="KW-0067">ATP-binding</keyword>
<keyword evidence="2" id="KW-0378">Hydrolase</keyword>